<dbReference type="SUPFAM" id="SSF142433">
    <property type="entry name" value="CinA-like"/>
    <property type="match status" value="1"/>
</dbReference>
<evidence type="ECO:0000313" key="2">
    <source>
        <dbReference type="EMBL" id="SEJ47710.1"/>
    </source>
</evidence>
<organism evidence="2 3">
    <name type="scientific">Demequina mangrovi</name>
    <dbReference type="NCBI Taxonomy" id="1043493"/>
    <lineage>
        <taxon>Bacteria</taxon>
        <taxon>Bacillati</taxon>
        <taxon>Actinomycetota</taxon>
        <taxon>Actinomycetes</taxon>
        <taxon>Micrococcales</taxon>
        <taxon>Demequinaceae</taxon>
        <taxon>Demequina</taxon>
    </lineage>
</organism>
<dbReference type="Proteomes" id="UP000183315">
    <property type="component" value="Unassembled WGS sequence"/>
</dbReference>
<dbReference type="EMBL" id="FNZI01000004">
    <property type="protein sequence ID" value="SEJ47710.1"/>
    <property type="molecule type" value="Genomic_DNA"/>
</dbReference>
<accession>A0A1H6ZDW4</accession>
<protein>
    <submittedName>
        <fullName evidence="2">Nicotinamide-nucleotide amidase</fullName>
    </submittedName>
</protein>
<dbReference type="OrthoDB" id="1253990at2"/>
<dbReference type="RefSeq" id="WP_042214332.1">
    <property type="nucleotide sequence ID" value="NZ_BBLU01000006.1"/>
</dbReference>
<dbReference type="InterPro" id="IPR036653">
    <property type="entry name" value="CinA-like_C"/>
</dbReference>
<feature type="domain" description="CinA C-terminal" evidence="1">
    <location>
        <begin position="7"/>
        <end position="151"/>
    </location>
</feature>
<reference evidence="3" key="1">
    <citation type="submission" date="2016-10" db="EMBL/GenBank/DDBJ databases">
        <authorList>
            <person name="Varghese N."/>
        </authorList>
    </citation>
    <scope>NUCLEOTIDE SEQUENCE [LARGE SCALE GENOMIC DNA]</scope>
    <source>
        <strain evidence="3">DSM 24868</strain>
    </source>
</reference>
<dbReference type="STRING" id="1043493.SAMN05421637_1935"/>
<evidence type="ECO:0000313" key="3">
    <source>
        <dbReference type="Proteomes" id="UP000183315"/>
    </source>
</evidence>
<evidence type="ECO:0000259" key="1">
    <source>
        <dbReference type="Pfam" id="PF02464"/>
    </source>
</evidence>
<dbReference type="AlphaFoldDB" id="A0A1H6ZDW4"/>
<proteinExistence type="predicted"/>
<dbReference type="Pfam" id="PF02464">
    <property type="entry name" value="CinA"/>
    <property type="match status" value="1"/>
</dbReference>
<sequence>MPRPDGLVALLNARGATVATAESVTGGAVCAALVSVPGASSVVRGGIVAYTAAMKQALLGVDPDLISAEGVVSEAVAGAMARGVREATGASFGVATTGVAGPDPHDGVQPGRLCLAVSAPDGTWTGTVSLAGDRDAVRAGAVDAALDAVAARLDGDATQL</sequence>
<gene>
    <name evidence="2" type="ORF">SAMN05421637_1935</name>
</gene>
<dbReference type="Gene3D" id="3.90.950.20">
    <property type="entry name" value="CinA-like"/>
    <property type="match status" value="1"/>
</dbReference>
<dbReference type="NCBIfam" id="TIGR00199">
    <property type="entry name" value="PncC_domain"/>
    <property type="match status" value="1"/>
</dbReference>
<name>A0A1H6ZDW4_9MICO</name>
<dbReference type="InterPro" id="IPR008136">
    <property type="entry name" value="CinA_C"/>
</dbReference>
<keyword evidence="3" id="KW-1185">Reference proteome</keyword>
<dbReference type="eggNOG" id="COG1546">
    <property type="taxonomic scope" value="Bacteria"/>
</dbReference>